<keyword evidence="5" id="KW-1185">Reference proteome</keyword>
<dbReference type="EMBL" id="UYSU01044563">
    <property type="protein sequence ID" value="VDM04883.1"/>
    <property type="molecule type" value="Genomic_DNA"/>
</dbReference>
<dbReference type="Gene3D" id="2.40.50.90">
    <property type="match status" value="3"/>
</dbReference>
<evidence type="ECO:0000256" key="1">
    <source>
        <dbReference type="SAM" id="MobiDB-lite"/>
    </source>
</evidence>
<dbReference type="InterPro" id="IPR016071">
    <property type="entry name" value="Staphylococal_nuclease_OB-fold"/>
</dbReference>
<keyword evidence="2" id="KW-1133">Transmembrane helix</keyword>
<name>A0A183TPU9_SCHSO</name>
<dbReference type="GO" id="GO:0003723">
    <property type="term" value="F:RNA binding"/>
    <property type="evidence" value="ECO:0007669"/>
    <property type="project" value="TreeGrafter"/>
</dbReference>
<evidence type="ECO:0000256" key="2">
    <source>
        <dbReference type="SAM" id="Phobius"/>
    </source>
</evidence>
<evidence type="ECO:0000313" key="5">
    <source>
        <dbReference type="Proteomes" id="UP000275846"/>
    </source>
</evidence>
<feature type="domain" description="TNase-like" evidence="3">
    <location>
        <begin position="335"/>
        <end position="498"/>
    </location>
</feature>
<dbReference type="OrthoDB" id="10023235at2759"/>
<evidence type="ECO:0000313" key="6">
    <source>
        <dbReference type="WBParaSite" id="SSLN_0001919401-mRNA-1"/>
    </source>
</evidence>
<dbReference type="SUPFAM" id="SSF50199">
    <property type="entry name" value="Staphylococcal nuclease"/>
    <property type="match status" value="3"/>
</dbReference>
<dbReference type="PROSITE" id="PS50830">
    <property type="entry name" value="TNASE_3"/>
    <property type="match status" value="3"/>
</dbReference>
<dbReference type="Pfam" id="PF00565">
    <property type="entry name" value="SNase"/>
    <property type="match status" value="3"/>
</dbReference>
<dbReference type="WBParaSite" id="SSLN_0001919401-mRNA-1">
    <property type="protein sequence ID" value="SSLN_0001919401-mRNA-1"/>
    <property type="gene ID" value="SSLN_0001919401"/>
</dbReference>
<dbReference type="PANTHER" id="PTHR12302">
    <property type="entry name" value="EBNA2 BINDING PROTEIN P100"/>
    <property type="match status" value="1"/>
</dbReference>
<dbReference type="GO" id="GO:0005634">
    <property type="term" value="C:nucleus"/>
    <property type="evidence" value="ECO:0007669"/>
    <property type="project" value="TreeGrafter"/>
</dbReference>
<feature type="region of interest" description="Disordered" evidence="1">
    <location>
        <begin position="370"/>
        <end position="395"/>
    </location>
</feature>
<dbReference type="STRING" id="70667.A0A183TPU9"/>
<evidence type="ECO:0000259" key="3">
    <source>
        <dbReference type="PROSITE" id="PS50830"/>
    </source>
</evidence>
<dbReference type="SMART" id="SM00318">
    <property type="entry name" value="SNc"/>
    <property type="match status" value="3"/>
</dbReference>
<dbReference type="GO" id="GO:0006402">
    <property type="term" value="P:mRNA catabolic process"/>
    <property type="evidence" value="ECO:0007669"/>
    <property type="project" value="TreeGrafter"/>
</dbReference>
<dbReference type="AlphaFoldDB" id="A0A183TPU9"/>
<keyword evidence="2" id="KW-0812">Transmembrane</keyword>
<dbReference type="GO" id="GO:0004518">
    <property type="term" value="F:nuclease activity"/>
    <property type="evidence" value="ECO:0007669"/>
    <property type="project" value="TreeGrafter"/>
</dbReference>
<dbReference type="Proteomes" id="UP000275846">
    <property type="component" value="Unassembled WGS sequence"/>
</dbReference>
<accession>A0A183TPU9</accession>
<dbReference type="GO" id="GO:0005829">
    <property type="term" value="C:cytosol"/>
    <property type="evidence" value="ECO:0007669"/>
    <property type="project" value="TreeGrafter"/>
</dbReference>
<feature type="transmembrane region" description="Helical" evidence="2">
    <location>
        <begin position="516"/>
        <end position="533"/>
    </location>
</feature>
<keyword evidence="2" id="KW-0472">Membrane</keyword>
<feature type="compositionally biased region" description="Polar residues" evidence="1">
    <location>
        <begin position="380"/>
        <end position="390"/>
    </location>
</feature>
<reference evidence="6" key="1">
    <citation type="submission" date="2016-06" db="UniProtKB">
        <authorList>
            <consortium name="WormBaseParasite"/>
        </authorList>
    </citation>
    <scope>IDENTIFICATION</scope>
</reference>
<dbReference type="FunFam" id="2.40.50.90:FF:000002">
    <property type="entry name" value="Staphylococcal nuclease domain-containing protein"/>
    <property type="match status" value="1"/>
</dbReference>
<reference evidence="4 5" key="2">
    <citation type="submission" date="2018-11" db="EMBL/GenBank/DDBJ databases">
        <authorList>
            <consortium name="Pathogen Informatics"/>
        </authorList>
    </citation>
    <scope>NUCLEOTIDE SEQUENCE [LARGE SCALE GENOMIC DNA]</scope>
    <source>
        <strain evidence="4 5">NST_G2</strain>
    </source>
</reference>
<feature type="domain" description="TNase-like" evidence="3">
    <location>
        <begin position="1"/>
        <end position="142"/>
    </location>
</feature>
<feature type="domain" description="TNase-like" evidence="3">
    <location>
        <begin position="168"/>
        <end position="312"/>
    </location>
</feature>
<dbReference type="PANTHER" id="PTHR12302:SF2">
    <property type="entry name" value="STAPHYLOCOCCAL NUCLEASE DOMAIN-CONTAINING PROTEIN 1"/>
    <property type="match status" value="1"/>
</dbReference>
<dbReference type="InterPro" id="IPR035437">
    <property type="entry name" value="SNase_OB-fold_sf"/>
</dbReference>
<evidence type="ECO:0000313" key="4">
    <source>
        <dbReference type="EMBL" id="VDM04883.1"/>
    </source>
</evidence>
<sequence>MKVLSGDTIIIRERACDGPPSSRTIVLSGIACPKVARRPNPNTNVEATADEPFGWAAREFVRKRLIGNEVCYTIENEQSPDRAYGAVFLGKNTASPNVAHMLVSEGLARLRRMGNPDKNPAYAHLISLEGEAKSMKKGMWSESNLGTPRNICWSIENLNQFLEMYSGRPLHGIVEFVRDGNTMQIQLLPIEGDPNNVYYNFMLSLSGIKTPASKIVDGARVQEPFALDAQFFVESRLLQRDVTVILESLNFQTLIGSVLHPNGNIALFLLQDGLARCLEWNLAVVSEQAGGAAAYRAAERNAKEKRIRIWREYKPINDKIAAPAPAGKTKGAIKTEYAGLVVEVGNGDNLMVKCQDGVIRKFFLSSIRPPRPSEIKSQDSDIATQPSRGQGQKERARPLYEVPYLFEAREHLRKRLVGKQVKVFVDYVQPKPADSTLDDRVCATVMIGDSNIAESLVQKGLGSVVRYKGTSDARSRAYDSLLNAEVQASKKAAGIFNLKAAPVHRLTDLSGILNTHFVNIFLLVGVSASLIFSNKTRSYRIIRYDYYR</sequence>
<proteinExistence type="predicted"/>
<dbReference type="CDD" id="cd00175">
    <property type="entry name" value="SNc"/>
    <property type="match status" value="1"/>
</dbReference>
<protein>
    <submittedName>
        <fullName evidence="6">Micrococcal nuclease</fullName>
    </submittedName>
</protein>
<gene>
    <name evidence="4" type="ORF">SSLN_LOCUS18497</name>
</gene>
<organism evidence="6">
    <name type="scientific">Schistocephalus solidus</name>
    <name type="common">Tapeworm</name>
    <dbReference type="NCBI Taxonomy" id="70667"/>
    <lineage>
        <taxon>Eukaryota</taxon>
        <taxon>Metazoa</taxon>
        <taxon>Spiralia</taxon>
        <taxon>Lophotrochozoa</taxon>
        <taxon>Platyhelminthes</taxon>
        <taxon>Cestoda</taxon>
        <taxon>Eucestoda</taxon>
        <taxon>Diphyllobothriidea</taxon>
        <taxon>Diphyllobothriidae</taxon>
        <taxon>Schistocephalus</taxon>
    </lineage>
</organism>